<dbReference type="EMBL" id="DRMH01000016">
    <property type="protein sequence ID" value="HFC97148.1"/>
    <property type="molecule type" value="Genomic_DNA"/>
</dbReference>
<evidence type="ECO:0000259" key="1">
    <source>
        <dbReference type="Pfam" id="PF12706"/>
    </source>
</evidence>
<comment type="caution">
    <text evidence="2">The sequence shown here is derived from an EMBL/GenBank/DDBJ whole genome shotgun (WGS) entry which is preliminary data.</text>
</comment>
<dbReference type="GO" id="GO:0070290">
    <property type="term" value="F:N-acylphosphatidylethanolamine-specific phospholipase D activity"/>
    <property type="evidence" value="ECO:0007669"/>
    <property type="project" value="InterPro"/>
</dbReference>
<dbReference type="Gene3D" id="3.60.15.10">
    <property type="entry name" value="Ribonuclease Z/Hydroxyacylglutathione hydrolase-like"/>
    <property type="match status" value="1"/>
</dbReference>
<dbReference type="PIRSF" id="PIRSF038896">
    <property type="entry name" value="NAPE-PLD"/>
    <property type="match status" value="1"/>
</dbReference>
<accession>A0A7C3CWP3</accession>
<dbReference type="AlphaFoldDB" id="A0A7C3CWP3"/>
<dbReference type="Proteomes" id="UP000886043">
    <property type="component" value="Unassembled WGS sequence"/>
</dbReference>
<dbReference type="InterPro" id="IPR036866">
    <property type="entry name" value="RibonucZ/Hydroxyglut_hydro"/>
</dbReference>
<dbReference type="SUPFAM" id="SSF56281">
    <property type="entry name" value="Metallo-hydrolase/oxidoreductase"/>
    <property type="match status" value="1"/>
</dbReference>
<sequence length="309" mass="35183">MVLDLVIQGKHRLPEGRFTNPWLREERPALLRLLRWKVSRFLENRVPDSFAVPVKNPEPERLLDGDRVFFLGHNTVWVHLSGRSLLFDPIFGPIGGVVRRKTPIPLPPAKIPRPDLVLISHAHLDHLDRSALRHLAADSRVVAGIGTGKYLSGYRLVELDWLEEVRIEGILIRALPVQHWSQRGLLDHNRSLWVAYLVEIDGLRLFFGGDTGYFQGFREIGAEFGPFDLAFLPCGAYEPRDLMAPFHMNPEEAVQAALDLRAREAVPIHWGAYFLGDEPPEDPPLRFAQEARKRGLKARVLYPGEGFRI</sequence>
<dbReference type="InterPro" id="IPR001279">
    <property type="entry name" value="Metallo-B-lactamas"/>
</dbReference>
<dbReference type="InterPro" id="IPR024884">
    <property type="entry name" value="NAPE-PLD"/>
</dbReference>
<gene>
    <name evidence="2" type="ORF">ENJ40_01650</name>
</gene>
<dbReference type="GO" id="GO:0005737">
    <property type="term" value="C:cytoplasm"/>
    <property type="evidence" value="ECO:0007669"/>
    <property type="project" value="TreeGrafter"/>
</dbReference>
<feature type="domain" description="Metallo-beta-lactamase" evidence="1">
    <location>
        <begin position="83"/>
        <end position="270"/>
    </location>
</feature>
<reference evidence="2" key="1">
    <citation type="journal article" date="2020" name="mSystems">
        <title>Genome- and Community-Level Interaction Insights into Carbon Utilization and Element Cycling Functions of Hydrothermarchaeota in Hydrothermal Sediment.</title>
        <authorList>
            <person name="Zhou Z."/>
            <person name="Liu Y."/>
            <person name="Xu W."/>
            <person name="Pan J."/>
            <person name="Luo Z.H."/>
            <person name="Li M."/>
        </authorList>
    </citation>
    <scope>NUCLEOTIDE SEQUENCE [LARGE SCALE GENOMIC DNA]</scope>
    <source>
        <strain evidence="2">HyVt-483</strain>
    </source>
</reference>
<organism evidence="2">
    <name type="scientific">Thermosulfurimonas dismutans</name>
    <dbReference type="NCBI Taxonomy" id="999894"/>
    <lineage>
        <taxon>Bacteria</taxon>
        <taxon>Pseudomonadati</taxon>
        <taxon>Thermodesulfobacteriota</taxon>
        <taxon>Thermodesulfobacteria</taxon>
        <taxon>Thermodesulfobacteriales</taxon>
        <taxon>Thermodesulfobacteriaceae</taxon>
        <taxon>Thermosulfurimonas</taxon>
    </lineage>
</organism>
<protein>
    <submittedName>
        <fullName evidence="2">MBL fold metallo-hydrolase</fullName>
    </submittedName>
</protein>
<dbReference type="PANTHER" id="PTHR15032:SF4">
    <property type="entry name" value="N-ACYL-PHOSPHATIDYLETHANOLAMINE-HYDROLYZING PHOSPHOLIPASE D"/>
    <property type="match status" value="1"/>
</dbReference>
<proteinExistence type="predicted"/>
<evidence type="ECO:0000313" key="2">
    <source>
        <dbReference type="EMBL" id="HFC97148.1"/>
    </source>
</evidence>
<dbReference type="Pfam" id="PF12706">
    <property type="entry name" value="Lactamase_B_2"/>
    <property type="match status" value="1"/>
</dbReference>
<name>A0A7C3CWP3_9BACT</name>
<dbReference type="PANTHER" id="PTHR15032">
    <property type="entry name" value="N-ACYL-PHOSPHATIDYLETHANOLAMINE-HYDROLYZING PHOSPHOLIPASE D"/>
    <property type="match status" value="1"/>
</dbReference>
<dbReference type="GO" id="GO:0008270">
    <property type="term" value="F:zinc ion binding"/>
    <property type="evidence" value="ECO:0007669"/>
    <property type="project" value="InterPro"/>
</dbReference>